<organism evidence="1 2">
    <name type="scientific">Clonorchis sinensis</name>
    <name type="common">Chinese liver fluke</name>
    <dbReference type="NCBI Taxonomy" id="79923"/>
    <lineage>
        <taxon>Eukaryota</taxon>
        <taxon>Metazoa</taxon>
        <taxon>Spiralia</taxon>
        <taxon>Lophotrochozoa</taxon>
        <taxon>Platyhelminthes</taxon>
        <taxon>Trematoda</taxon>
        <taxon>Digenea</taxon>
        <taxon>Opisthorchiida</taxon>
        <taxon>Opisthorchiata</taxon>
        <taxon>Opisthorchiidae</taxon>
        <taxon>Clonorchis</taxon>
    </lineage>
</organism>
<dbReference type="Proteomes" id="UP000008909">
    <property type="component" value="Unassembled WGS sequence"/>
</dbReference>
<gene>
    <name evidence="1" type="ORF">CLF_111969</name>
</gene>
<reference evidence="1" key="1">
    <citation type="journal article" date="2011" name="Genome Biol.">
        <title>The draft genome of the carcinogenic human liver fluke Clonorchis sinensis.</title>
        <authorList>
            <person name="Wang X."/>
            <person name="Chen W."/>
            <person name="Huang Y."/>
            <person name="Sun J."/>
            <person name="Men J."/>
            <person name="Liu H."/>
            <person name="Luo F."/>
            <person name="Guo L."/>
            <person name="Lv X."/>
            <person name="Deng C."/>
            <person name="Zhou C."/>
            <person name="Fan Y."/>
            <person name="Li X."/>
            <person name="Huang L."/>
            <person name="Hu Y."/>
            <person name="Liang C."/>
            <person name="Hu X."/>
            <person name="Xu J."/>
            <person name="Yu X."/>
        </authorList>
    </citation>
    <scope>NUCLEOTIDE SEQUENCE [LARGE SCALE GENOMIC DNA]</scope>
    <source>
        <strain evidence="1">Henan</strain>
    </source>
</reference>
<accession>G7YM60</accession>
<keyword evidence="2" id="KW-1185">Reference proteome</keyword>
<dbReference type="EMBL" id="DF143695">
    <property type="protein sequence ID" value="GAA54041.1"/>
    <property type="molecule type" value="Genomic_DNA"/>
</dbReference>
<dbReference type="AlphaFoldDB" id="G7YM60"/>
<protein>
    <submittedName>
        <fullName evidence="1">Uncharacterized protein</fullName>
    </submittedName>
</protein>
<sequence>MLRTTGDERSTRATGGAAGIRTHHVGSQVLKDLENLRACLRNMEREISLFRNIKYIACLLNPDATCDPATLEKASILIDTIVVEICQGIECRHQVLVFNAPDRIPLEHTKTAILTACGRLDTTCTARRLRISKPSTCCPIILQLQDENDAATGASMNEAHRFPSTNHQPPWPIANSIPYAVVPKPVAPSTGSNCFGAPMVPFNSQCNKLTPNNGRTPTYSALSSLSNTTLSPPPALQTDFLLYNSRKLQTSQLAQKSSFQVLKRLVRHVSKPEQWQQQLSTALVLVADLLTCCISAFHLRQTPLRSDADFRTRMQEKHHTGPIPVEEVNFPMIDGVPPNYMHSVCLGSVRNFLILLRAMPIGHKYADVLIDVSKFAVSKFAVIFGPNHLAYNIRLFSYLFNFVKLYGCLDRFSCLPYESELGHLKDYIHGPKPPAVQPCRRLVERFGLDAVEEGIFLDDVGLPLRPSATCGCHRFPHKGVIFSKNFPDNRILLDGKPVVIVDFSGSTIECQTFETFLPFYTHLVDSTDVLVFQCSDLQHTRFSASLNKISCKCLSFSYRQSRIYFPILHTLID</sequence>
<reference key="2">
    <citation type="submission" date="2011-10" db="EMBL/GenBank/DDBJ databases">
        <title>The genome and transcriptome sequence of Clonorchis sinensis provide insights into the carcinogenic liver fluke.</title>
        <authorList>
            <person name="Wang X."/>
            <person name="Huang Y."/>
            <person name="Chen W."/>
            <person name="Liu H."/>
            <person name="Guo L."/>
            <person name="Chen Y."/>
            <person name="Luo F."/>
            <person name="Zhou W."/>
            <person name="Sun J."/>
            <person name="Mao Q."/>
            <person name="Liang P."/>
            <person name="Zhou C."/>
            <person name="Tian Y."/>
            <person name="Men J."/>
            <person name="Lv X."/>
            <person name="Huang L."/>
            <person name="Zhou J."/>
            <person name="Hu Y."/>
            <person name="Li R."/>
            <person name="Zhang F."/>
            <person name="Lei H."/>
            <person name="Li X."/>
            <person name="Hu X."/>
            <person name="Liang C."/>
            <person name="Xu J."/>
            <person name="Wu Z."/>
            <person name="Yu X."/>
        </authorList>
    </citation>
    <scope>NUCLEOTIDE SEQUENCE</scope>
    <source>
        <strain>Henan</strain>
    </source>
</reference>
<evidence type="ECO:0000313" key="1">
    <source>
        <dbReference type="EMBL" id="GAA54041.1"/>
    </source>
</evidence>
<name>G7YM60_CLOSI</name>
<evidence type="ECO:0000313" key="2">
    <source>
        <dbReference type="Proteomes" id="UP000008909"/>
    </source>
</evidence>
<proteinExistence type="predicted"/>